<dbReference type="InterPro" id="IPR050481">
    <property type="entry name" value="UDP-glycosyltransf_plant"/>
</dbReference>
<comment type="caution">
    <text evidence="4">The sequence shown here is derived from an EMBL/GenBank/DDBJ whole genome shotgun (WGS) entry which is preliminary data.</text>
</comment>
<keyword evidence="3" id="KW-0414">Isoprene biosynthesis</keyword>
<evidence type="ECO:0000256" key="1">
    <source>
        <dbReference type="ARBA" id="ARBA00004721"/>
    </source>
</evidence>
<evidence type="ECO:0000256" key="2">
    <source>
        <dbReference type="ARBA" id="ARBA00022679"/>
    </source>
</evidence>
<proteinExistence type="predicted"/>
<reference evidence="4" key="1">
    <citation type="submission" date="2023-02" db="EMBL/GenBank/DDBJ databases">
        <title>Genome of toxic invasive species Heracleum sosnowskyi carries increased number of genes despite the absence of recent whole-genome duplications.</title>
        <authorList>
            <person name="Schelkunov M."/>
            <person name="Shtratnikova V."/>
            <person name="Makarenko M."/>
            <person name="Klepikova A."/>
            <person name="Omelchenko D."/>
            <person name="Novikova G."/>
            <person name="Obukhova E."/>
            <person name="Bogdanov V."/>
            <person name="Penin A."/>
            <person name="Logacheva M."/>
        </authorList>
    </citation>
    <scope>NUCLEOTIDE SEQUENCE</scope>
    <source>
        <strain evidence="4">Hsosn_3</strain>
        <tissue evidence="4">Leaf</tissue>
    </source>
</reference>
<dbReference type="GO" id="GO:0035251">
    <property type="term" value="F:UDP-glucosyltransferase activity"/>
    <property type="evidence" value="ECO:0007669"/>
    <property type="project" value="InterPro"/>
</dbReference>
<dbReference type="Proteomes" id="UP001237642">
    <property type="component" value="Unassembled WGS sequence"/>
</dbReference>
<accession>A0AAD8N2I0</accession>
<evidence type="ECO:0000313" key="4">
    <source>
        <dbReference type="EMBL" id="KAK1393407.1"/>
    </source>
</evidence>
<reference evidence="4" key="2">
    <citation type="submission" date="2023-05" db="EMBL/GenBank/DDBJ databases">
        <authorList>
            <person name="Schelkunov M.I."/>
        </authorList>
    </citation>
    <scope>NUCLEOTIDE SEQUENCE</scope>
    <source>
        <strain evidence="4">Hsosn_3</strain>
        <tissue evidence="4">Leaf</tissue>
    </source>
</reference>
<dbReference type="PANTHER" id="PTHR48048:SF72">
    <property type="entry name" value="GLYCOSYLTRANSFERASE"/>
    <property type="match status" value="1"/>
</dbReference>
<dbReference type="AlphaFoldDB" id="A0AAD8N2I0"/>
<keyword evidence="2" id="KW-0808">Transferase</keyword>
<dbReference type="InterPro" id="IPR002213">
    <property type="entry name" value="UDP_glucos_trans"/>
</dbReference>
<comment type="pathway">
    <text evidence="1">Secondary metabolite biosynthesis; terpenoid biosynthesis.</text>
</comment>
<dbReference type="EMBL" id="JAUIZM010000003">
    <property type="protein sequence ID" value="KAK1393407.1"/>
    <property type="molecule type" value="Genomic_DNA"/>
</dbReference>
<keyword evidence="5" id="KW-1185">Reference proteome</keyword>
<evidence type="ECO:0000256" key="3">
    <source>
        <dbReference type="ARBA" id="ARBA00023229"/>
    </source>
</evidence>
<evidence type="ECO:0000313" key="5">
    <source>
        <dbReference type="Proteomes" id="UP001237642"/>
    </source>
</evidence>
<dbReference type="PANTHER" id="PTHR48048">
    <property type="entry name" value="GLYCOSYLTRANSFERASE"/>
    <property type="match status" value="1"/>
</dbReference>
<dbReference type="GO" id="GO:0008299">
    <property type="term" value="P:isoprenoid biosynthetic process"/>
    <property type="evidence" value="ECO:0007669"/>
    <property type="project" value="UniProtKB-KW"/>
</dbReference>
<dbReference type="CDD" id="cd03784">
    <property type="entry name" value="GT1_Gtf-like"/>
    <property type="match status" value="1"/>
</dbReference>
<name>A0AAD8N2I0_9APIA</name>
<dbReference type="SUPFAM" id="SSF53756">
    <property type="entry name" value="UDP-Glycosyltransferase/glycogen phosphorylase"/>
    <property type="match status" value="2"/>
</dbReference>
<organism evidence="4 5">
    <name type="scientific">Heracleum sosnowskyi</name>
    <dbReference type="NCBI Taxonomy" id="360622"/>
    <lineage>
        <taxon>Eukaryota</taxon>
        <taxon>Viridiplantae</taxon>
        <taxon>Streptophyta</taxon>
        <taxon>Embryophyta</taxon>
        <taxon>Tracheophyta</taxon>
        <taxon>Spermatophyta</taxon>
        <taxon>Magnoliopsida</taxon>
        <taxon>eudicotyledons</taxon>
        <taxon>Gunneridae</taxon>
        <taxon>Pentapetalae</taxon>
        <taxon>asterids</taxon>
        <taxon>campanulids</taxon>
        <taxon>Apiales</taxon>
        <taxon>Apiaceae</taxon>
        <taxon>Apioideae</taxon>
        <taxon>apioid superclade</taxon>
        <taxon>Tordylieae</taxon>
        <taxon>Tordyliinae</taxon>
        <taxon>Heracleum</taxon>
    </lineage>
</organism>
<dbReference type="Gene3D" id="3.40.50.2000">
    <property type="entry name" value="Glycogen Phosphorylase B"/>
    <property type="match status" value="5"/>
</dbReference>
<sequence>MMRVELIFIPAPEVGHLVAAVELAKLLVCHDERISISILIQKMPYDTGTAEFIQNLKKDDPDRIDFVDIPAPDETTMAELMSLPRTSFLEAFVSNQRTPVRDIVATVLKRSETCKLGGFVLDMFASPMIQVAIDFNVPAYVFFTSGASFLNLMFYAQDLKDNKNLEISKYKDSDFELSIPGFSNLVPAKVLPSVMLDEGGSAMMTTIARRLRKTKAIFVNTVLELEAHAIKSLEDDGNIPTIYHVGPLINSEKGELTSQNKKSNEAIMSWLDSQPSLSVVFLCFGSKGSFDIEQVKEIARALELSGQCFLWSLRRPSQNKEKMELPKDYEDYDEVLPEGFLGRTSGIGKVIGWAPQKRPNTRLSSKDESAFVVGPIINFTTGGITADEKNTEEDIVCWLDCQPPLSVLYLCFGSTGSFDTEQVTEIAHALELSKHHILWSLRRPSQEKEKLKPPTDYEDHNEVLPEGFLERTSGLGKVIGWAPQTNAFQLVKELGIAVEIKMDYRKDHYTNLKSTEVLTADAIETGIRCLMDGESEIRSTMKEMKDKCREATGEAGSSYTCIGQLINAIMDNIQEGAFN</sequence>
<gene>
    <name evidence="4" type="ORF">POM88_012463</name>
</gene>
<protein>
    <submittedName>
        <fullName evidence="4">Glycosyltransferase</fullName>
    </submittedName>
</protein>